<sequence length="322" mass="35165">MKTKLIYFLCDANEKSGMGHFLRCIALAKALIQENIKVIFVGDYSGTAQGFAEYFGVNLQLNKASIEQRVLQLQQASAIIIDSYCFEPTKLPTEHHYVLIDDFCQHGAYPVQGVLNFTLAAMDYDYLIKGAQHQALGLKYYLPHPAISELKLVDTVSNIKKILIMIGSGDVDKVGIRIADLLYSLDLNLQIKIVGKPPVGMTLPYKFIAATPQVDQLYGWADFCITSGGLAKYECAYLGRPAAVISLTKAELAETIQFSRAGLCFNLGSSNDICQQDLCVQLTGLIDSKSQRLAASVACTQIFSEGSAENAATFALACFNGQ</sequence>
<dbReference type="SUPFAM" id="SSF53756">
    <property type="entry name" value="UDP-Glycosyltransferase/glycogen phosphorylase"/>
    <property type="match status" value="1"/>
</dbReference>
<dbReference type="AlphaFoldDB" id="A0A1E7Q824"/>
<protein>
    <recommendedName>
        <fullName evidence="3">UDP-2,4-diacetamido-2,4, 6-trideoxy-beta-L-altropyranose hydrolase</fullName>
    </recommendedName>
</protein>
<dbReference type="RefSeq" id="WP_070049850.1">
    <property type="nucleotide sequence ID" value="NZ_CBCSDO010000008.1"/>
</dbReference>
<dbReference type="Gene3D" id="3.40.50.2000">
    <property type="entry name" value="Glycogen Phosphorylase B"/>
    <property type="match status" value="1"/>
</dbReference>
<dbReference type="EMBL" id="MKEK01000001">
    <property type="protein sequence ID" value="OEY70296.1"/>
    <property type="molecule type" value="Genomic_DNA"/>
</dbReference>
<evidence type="ECO:0000313" key="1">
    <source>
        <dbReference type="EMBL" id="OEY70296.1"/>
    </source>
</evidence>
<dbReference type="Gene3D" id="3.40.50.11190">
    <property type="match status" value="1"/>
</dbReference>
<proteinExistence type="predicted"/>
<accession>A0A1E7Q824</accession>
<evidence type="ECO:0000313" key="2">
    <source>
        <dbReference type="Proteomes" id="UP000242258"/>
    </source>
</evidence>
<gene>
    <name evidence="1" type="ORF">BI198_12485</name>
</gene>
<comment type="caution">
    <text evidence="1">The sequence shown here is derived from an EMBL/GenBank/DDBJ whole genome shotgun (WGS) entry which is preliminary data.</text>
</comment>
<dbReference type="OrthoDB" id="9788924at2"/>
<name>A0A1E7Q824_9GAMM</name>
<organism evidence="1 2">
    <name type="scientific">Rheinheimera salexigens</name>
    <dbReference type="NCBI Taxonomy" id="1628148"/>
    <lineage>
        <taxon>Bacteria</taxon>
        <taxon>Pseudomonadati</taxon>
        <taxon>Pseudomonadota</taxon>
        <taxon>Gammaproteobacteria</taxon>
        <taxon>Chromatiales</taxon>
        <taxon>Chromatiaceae</taxon>
        <taxon>Rheinheimera</taxon>
    </lineage>
</organism>
<reference evidence="2" key="1">
    <citation type="submission" date="2016-09" db="EMBL/GenBank/DDBJ databases">
        <authorList>
            <person name="Wan X."/>
            <person name="Hou S."/>
        </authorList>
    </citation>
    <scope>NUCLEOTIDE SEQUENCE [LARGE SCALE GENOMIC DNA]</scope>
    <source>
        <strain evidence="2">KH87</strain>
    </source>
</reference>
<dbReference type="Proteomes" id="UP000242258">
    <property type="component" value="Unassembled WGS sequence"/>
</dbReference>
<keyword evidence="2" id="KW-1185">Reference proteome</keyword>
<dbReference type="STRING" id="1628148.BI198_12485"/>
<evidence type="ECO:0008006" key="3">
    <source>
        <dbReference type="Google" id="ProtNLM"/>
    </source>
</evidence>